<protein>
    <submittedName>
        <fullName evidence="1">Uncharacterized protein</fullName>
    </submittedName>
</protein>
<dbReference type="AlphaFoldDB" id="A0A5N8W6E5"/>
<evidence type="ECO:0000313" key="2">
    <source>
        <dbReference type="Proteomes" id="UP000326979"/>
    </source>
</evidence>
<comment type="caution">
    <text evidence="1">The sequence shown here is derived from an EMBL/GenBank/DDBJ whole genome shotgun (WGS) entry which is preliminary data.</text>
</comment>
<dbReference type="RefSeq" id="WP_152787673.1">
    <property type="nucleotide sequence ID" value="NZ_BAABEQ010000036.1"/>
</dbReference>
<keyword evidence="2" id="KW-1185">Reference proteome</keyword>
<reference evidence="1 2" key="1">
    <citation type="submission" date="2019-07" db="EMBL/GenBank/DDBJ databases">
        <title>New species of Amycolatopsis and Streptomyces.</title>
        <authorList>
            <person name="Duangmal K."/>
            <person name="Teo W.F.A."/>
            <person name="Lipun K."/>
        </authorList>
    </citation>
    <scope>NUCLEOTIDE SEQUENCE [LARGE SCALE GENOMIC DNA]</scope>
    <source>
        <strain evidence="1 2">TISTR 2346</strain>
    </source>
</reference>
<evidence type="ECO:0000313" key="1">
    <source>
        <dbReference type="EMBL" id="MPY42929.1"/>
    </source>
</evidence>
<gene>
    <name evidence="1" type="ORF">FNH04_24385</name>
</gene>
<name>A0A5N8W6E5_9ACTN</name>
<dbReference type="EMBL" id="VJZE01000186">
    <property type="protein sequence ID" value="MPY42929.1"/>
    <property type="molecule type" value="Genomic_DNA"/>
</dbReference>
<dbReference type="Proteomes" id="UP000326979">
    <property type="component" value="Unassembled WGS sequence"/>
</dbReference>
<accession>A0A5N8W6E5</accession>
<sequence length="247" mass="27095">MTDWSQLHHAYGTAEDIPGLLDAVGPDPRDPGWDALASRLYHQGGVYSASYAALPKLAEKARQWSLAERRMPLYLASQIVASRDIRDEVVDPFVIHSAVIAELLALTEQALGDPALADDSLNYVQLLSTLLSFEGVEGWGEHLDQVNGEEYEVPCPACFSENFIVFGEGGHYSTADEMYFKRPPAHTIPLQPQDLATAEGLLPRLHARALSDGHPEVAAKLPYVFGHAHCVHCGDLFSVPEAILARW</sequence>
<dbReference type="OrthoDB" id="796912at2"/>
<organism evidence="1 2">
    <name type="scientific">Streptomyces phyllanthi</name>
    <dbReference type="NCBI Taxonomy" id="1803180"/>
    <lineage>
        <taxon>Bacteria</taxon>
        <taxon>Bacillati</taxon>
        <taxon>Actinomycetota</taxon>
        <taxon>Actinomycetes</taxon>
        <taxon>Kitasatosporales</taxon>
        <taxon>Streptomycetaceae</taxon>
        <taxon>Streptomyces</taxon>
    </lineage>
</organism>
<proteinExistence type="predicted"/>